<evidence type="ECO:0000256" key="1">
    <source>
        <dbReference type="ARBA" id="ARBA00004123"/>
    </source>
</evidence>
<keyword evidence="8" id="KW-1185">Reference proteome</keyword>
<dbReference type="InParanoid" id="B9ST93"/>
<comment type="subcellular location">
    <subcellularLocation>
        <location evidence="1">Nucleus</location>
    </subcellularLocation>
</comment>
<keyword evidence="3" id="KW-0238">DNA-binding</keyword>
<organism evidence="7 8">
    <name type="scientific">Ricinus communis</name>
    <name type="common">Castor bean</name>
    <dbReference type="NCBI Taxonomy" id="3988"/>
    <lineage>
        <taxon>Eukaryota</taxon>
        <taxon>Viridiplantae</taxon>
        <taxon>Streptophyta</taxon>
        <taxon>Embryophyta</taxon>
        <taxon>Tracheophyta</taxon>
        <taxon>Spermatophyta</taxon>
        <taxon>Magnoliopsida</taxon>
        <taxon>eudicotyledons</taxon>
        <taxon>Gunneridae</taxon>
        <taxon>Pentapetalae</taxon>
        <taxon>rosids</taxon>
        <taxon>fabids</taxon>
        <taxon>Malpighiales</taxon>
        <taxon>Euphorbiaceae</taxon>
        <taxon>Acalyphoideae</taxon>
        <taxon>Acalypheae</taxon>
        <taxon>Ricinus</taxon>
    </lineage>
</organism>
<dbReference type="Pfam" id="PF00319">
    <property type="entry name" value="SRF-TF"/>
    <property type="match status" value="1"/>
</dbReference>
<dbReference type="GO" id="GO:0046983">
    <property type="term" value="F:protein dimerization activity"/>
    <property type="evidence" value="ECO:0007669"/>
    <property type="project" value="InterPro"/>
</dbReference>
<evidence type="ECO:0000313" key="7">
    <source>
        <dbReference type="EMBL" id="EEF33168.1"/>
    </source>
</evidence>
<reference evidence="8" key="1">
    <citation type="journal article" date="2010" name="Nat. Biotechnol.">
        <title>Draft genome sequence of the oilseed species Ricinus communis.</title>
        <authorList>
            <person name="Chan A.P."/>
            <person name="Crabtree J."/>
            <person name="Zhao Q."/>
            <person name="Lorenzi H."/>
            <person name="Orvis J."/>
            <person name="Puiu D."/>
            <person name="Melake-Berhan A."/>
            <person name="Jones K.M."/>
            <person name="Redman J."/>
            <person name="Chen G."/>
            <person name="Cahoon E.B."/>
            <person name="Gedil M."/>
            <person name="Stanke M."/>
            <person name="Haas B.J."/>
            <person name="Wortman J.R."/>
            <person name="Fraser-Liggett C.M."/>
            <person name="Ravel J."/>
            <person name="Rabinowicz P.D."/>
        </authorList>
    </citation>
    <scope>NUCLEOTIDE SEQUENCE [LARGE SCALE GENOMIC DNA]</scope>
    <source>
        <strain evidence="8">cv. Hale</strain>
    </source>
</reference>
<dbReference type="GO" id="GO:0000978">
    <property type="term" value="F:RNA polymerase II cis-regulatory region sequence-specific DNA binding"/>
    <property type="evidence" value="ECO:0000318"/>
    <property type="project" value="GO_Central"/>
</dbReference>
<name>B9ST93_RICCO</name>
<dbReference type="InterPro" id="IPR036879">
    <property type="entry name" value="TF_MADSbox_sf"/>
</dbReference>
<feature type="domain" description="MADS-box" evidence="6">
    <location>
        <begin position="23"/>
        <end position="71"/>
    </location>
</feature>
<dbReference type="Gene3D" id="3.40.1810.10">
    <property type="entry name" value="Transcription factor, MADS-box"/>
    <property type="match status" value="1"/>
</dbReference>
<keyword evidence="2" id="KW-0805">Transcription regulation</keyword>
<evidence type="ECO:0000256" key="3">
    <source>
        <dbReference type="ARBA" id="ARBA00023125"/>
    </source>
</evidence>
<dbReference type="EMBL" id="EQ974124">
    <property type="protein sequence ID" value="EEF33168.1"/>
    <property type="molecule type" value="Genomic_DNA"/>
</dbReference>
<dbReference type="InterPro" id="IPR002100">
    <property type="entry name" value="TF_MADSbox"/>
</dbReference>
<keyword evidence="5" id="KW-0539">Nucleus</keyword>
<evidence type="ECO:0000256" key="2">
    <source>
        <dbReference type="ARBA" id="ARBA00023015"/>
    </source>
</evidence>
<evidence type="ECO:0000313" key="8">
    <source>
        <dbReference type="Proteomes" id="UP000008311"/>
    </source>
</evidence>
<gene>
    <name evidence="7" type="ORF">RCOM_0364330</name>
</gene>
<proteinExistence type="predicted"/>
<keyword evidence="4" id="KW-0804">Transcription</keyword>
<dbReference type="AlphaFoldDB" id="B9ST93"/>
<protein>
    <submittedName>
        <fullName evidence="7">Mads box protein, putative</fullName>
    </submittedName>
</protein>
<evidence type="ECO:0000259" key="6">
    <source>
        <dbReference type="PROSITE" id="PS50066"/>
    </source>
</evidence>
<dbReference type="GO" id="GO:0005634">
    <property type="term" value="C:nucleus"/>
    <property type="evidence" value="ECO:0007669"/>
    <property type="project" value="UniProtKB-SubCell"/>
</dbReference>
<dbReference type="PROSITE" id="PS50066">
    <property type="entry name" value="MADS_BOX_2"/>
    <property type="match status" value="1"/>
</dbReference>
<evidence type="ECO:0000256" key="4">
    <source>
        <dbReference type="ARBA" id="ARBA00023163"/>
    </source>
</evidence>
<dbReference type="Proteomes" id="UP000008311">
    <property type="component" value="Unassembled WGS sequence"/>
</dbReference>
<accession>B9ST93</accession>
<sequence>MGLSDPKKGSRRTSFMNKILNGDRPTQAASFLKRNPTLKKKAFELQTLCDVSVSIVSFGPDGGLETWPDNEAQIRAAIMSYKELKPKDKRESNLFKFLETKKAKLVKKKKQVMKRKLDVAIQGLSKHVDGLSGQSLMDFVNLFEGKLKGFQEKLKSLESAAATQDDTLQATICPDAINPLLSSADCPVNSLVKFDIHQNNNQGPKDGTSASLPRNCHNYPTTLGSFETGSFNQPRNDSYKNLENCSGGNNFLYNSSTFGRAEVNYGNNAALFDQFNSNNFFVGSSSSNSSFGIIEANDGEANAQENLGMVGENDIFWWDGNMVQY</sequence>
<dbReference type="SUPFAM" id="SSF55455">
    <property type="entry name" value="SRF-like"/>
    <property type="match status" value="1"/>
</dbReference>
<dbReference type="eggNOG" id="KOG0014">
    <property type="taxonomic scope" value="Eukaryota"/>
</dbReference>
<dbReference type="GO" id="GO:0000981">
    <property type="term" value="F:DNA-binding transcription factor activity, RNA polymerase II-specific"/>
    <property type="evidence" value="ECO:0000318"/>
    <property type="project" value="GO_Central"/>
</dbReference>
<evidence type="ECO:0000256" key="5">
    <source>
        <dbReference type="ARBA" id="ARBA00023242"/>
    </source>
</evidence>
<dbReference type="GO" id="GO:0006357">
    <property type="term" value="P:regulation of transcription by RNA polymerase II"/>
    <property type="evidence" value="ECO:0000318"/>
    <property type="project" value="GO_Central"/>
</dbReference>
<dbReference type="FunCoup" id="B9ST93">
    <property type="interactions" value="27"/>
</dbReference>